<dbReference type="AlphaFoldDB" id="A0A7V5CTW5"/>
<organism evidence="8">
    <name type="scientific">Acidobacterium capsulatum</name>
    <dbReference type="NCBI Taxonomy" id="33075"/>
    <lineage>
        <taxon>Bacteria</taxon>
        <taxon>Pseudomonadati</taxon>
        <taxon>Acidobacteriota</taxon>
        <taxon>Terriglobia</taxon>
        <taxon>Terriglobales</taxon>
        <taxon>Acidobacteriaceae</taxon>
        <taxon>Acidobacterium</taxon>
    </lineage>
</organism>
<dbReference type="Gene3D" id="2.40.420.20">
    <property type="match status" value="1"/>
</dbReference>
<evidence type="ECO:0000256" key="3">
    <source>
        <dbReference type="ARBA" id="ARBA00022448"/>
    </source>
</evidence>
<proteinExistence type="inferred from homology"/>
<evidence type="ECO:0000256" key="4">
    <source>
        <dbReference type="SAM" id="Coils"/>
    </source>
</evidence>
<dbReference type="EMBL" id="DTKL01000072">
    <property type="protein sequence ID" value="HGY95266.1"/>
    <property type="molecule type" value="Genomic_DNA"/>
</dbReference>
<feature type="domain" description="Multidrug resistance protein MdtA-like C-terminal permuted SH3" evidence="7">
    <location>
        <begin position="333"/>
        <end position="388"/>
    </location>
</feature>
<dbReference type="InterPro" id="IPR058627">
    <property type="entry name" value="MdtA-like_C"/>
</dbReference>
<accession>A0A7V5CTW5</accession>
<reference evidence="8" key="1">
    <citation type="journal article" date="2020" name="mSystems">
        <title>Genome- and Community-Level Interaction Insights into Carbon Utilization and Element Cycling Functions of Hydrothermarchaeota in Hydrothermal Sediment.</title>
        <authorList>
            <person name="Zhou Z."/>
            <person name="Liu Y."/>
            <person name="Xu W."/>
            <person name="Pan J."/>
            <person name="Luo Z.H."/>
            <person name="Li M."/>
        </authorList>
    </citation>
    <scope>NUCLEOTIDE SEQUENCE [LARGE SCALE GENOMIC DNA]</scope>
    <source>
        <strain evidence="8">SpSt-855</strain>
    </source>
</reference>
<comment type="caution">
    <text evidence="8">The sequence shown here is derived from an EMBL/GenBank/DDBJ whole genome shotgun (WGS) entry which is preliminary data.</text>
</comment>
<dbReference type="Pfam" id="PF25954">
    <property type="entry name" value="Beta-barrel_RND_2"/>
    <property type="match status" value="1"/>
</dbReference>
<dbReference type="SUPFAM" id="SSF111369">
    <property type="entry name" value="HlyD-like secretion proteins"/>
    <property type="match status" value="1"/>
</dbReference>
<comment type="subcellular location">
    <subcellularLocation>
        <location evidence="1">Cell envelope</location>
    </subcellularLocation>
</comment>
<evidence type="ECO:0000259" key="5">
    <source>
        <dbReference type="Pfam" id="PF25917"/>
    </source>
</evidence>
<keyword evidence="3" id="KW-0813">Transport</keyword>
<dbReference type="InterPro" id="IPR058625">
    <property type="entry name" value="MdtA-like_BSH"/>
</dbReference>
<evidence type="ECO:0000256" key="2">
    <source>
        <dbReference type="ARBA" id="ARBA00009477"/>
    </source>
</evidence>
<dbReference type="PANTHER" id="PTHR30469:SF37">
    <property type="entry name" value="RAGD PROTEIN"/>
    <property type="match status" value="1"/>
</dbReference>
<dbReference type="Gene3D" id="2.40.50.100">
    <property type="match status" value="1"/>
</dbReference>
<evidence type="ECO:0000259" key="7">
    <source>
        <dbReference type="Pfam" id="PF25967"/>
    </source>
</evidence>
<evidence type="ECO:0000259" key="6">
    <source>
        <dbReference type="Pfam" id="PF25954"/>
    </source>
</evidence>
<feature type="coiled-coil region" evidence="4">
    <location>
        <begin position="114"/>
        <end position="141"/>
    </location>
</feature>
<dbReference type="Gene3D" id="2.40.30.170">
    <property type="match status" value="1"/>
</dbReference>
<dbReference type="Pfam" id="PF25967">
    <property type="entry name" value="RND-MFP_C"/>
    <property type="match status" value="1"/>
</dbReference>
<dbReference type="InterPro" id="IPR006143">
    <property type="entry name" value="RND_pump_MFP"/>
</dbReference>
<dbReference type="NCBIfam" id="TIGR01730">
    <property type="entry name" value="RND_mfp"/>
    <property type="match status" value="1"/>
</dbReference>
<feature type="domain" description="Multidrug resistance protein MdtA-like barrel-sandwich hybrid" evidence="5">
    <location>
        <begin position="67"/>
        <end position="233"/>
    </location>
</feature>
<sequence>MKNKKLVFGIAACAAIALIVLVIYRHHQSAPVQVEAHGPATAQVAEVQRGNISEVLTLAGQFQPYQVVEVHPKVSGFIRKINVDIGDIVHRGETLAVLEVPELQAQLQGTVSSLSQAKAQVVQAQNEVSRAESQHVALHEDNLRLQEAAKAQPGLIAEQELDDAQAKDLASQAQVEAAKSALSAARQAEQVASANHLRVSALDHYTDVVAPLNGVITWRYADTGALIQAGTTSNTQALPIVKLSQSDLLRLRVPVPEDDVRYVHIGDPMQVYVGAIGRSFDGKVVRFTRSVSLDTRTMETEIDVPNPDLTIDPGMYANTELQLAHVNNVPTVALDALVHTNGNGWEAYVVNSTNHVQIRPVKVGVQGSNLAQIVSGLQPGDRVILGGQGKYQQGELVKPILQKEPASEVFKQTGGMIDMSAGQESD</sequence>
<keyword evidence="4" id="KW-0175">Coiled coil</keyword>
<gene>
    <name evidence="8" type="ORF">ENW50_11365</name>
</gene>
<name>A0A7V5CTW5_9BACT</name>
<evidence type="ECO:0000256" key="1">
    <source>
        <dbReference type="ARBA" id="ARBA00004196"/>
    </source>
</evidence>
<evidence type="ECO:0000313" key="8">
    <source>
        <dbReference type="EMBL" id="HGY95266.1"/>
    </source>
</evidence>
<protein>
    <submittedName>
        <fullName evidence="8">Efflux RND transporter periplasmic adaptor subunit</fullName>
    </submittedName>
</protein>
<dbReference type="InterPro" id="IPR058792">
    <property type="entry name" value="Beta-barrel_RND_2"/>
</dbReference>
<dbReference type="GO" id="GO:1990281">
    <property type="term" value="C:efflux pump complex"/>
    <property type="evidence" value="ECO:0007669"/>
    <property type="project" value="TreeGrafter"/>
</dbReference>
<dbReference type="GO" id="GO:0015562">
    <property type="term" value="F:efflux transmembrane transporter activity"/>
    <property type="evidence" value="ECO:0007669"/>
    <property type="project" value="TreeGrafter"/>
</dbReference>
<dbReference type="Pfam" id="PF25917">
    <property type="entry name" value="BSH_RND"/>
    <property type="match status" value="1"/>
</dbReference>
<comment type="similarity">
    <text evidence="2">Belongs to the membrane fusion protein (MFP) (TC 8.A.1) family.</text>
</comment>
<dbReference type="PANTHER" id="PTHR30469">
    <property type="entry name" value="MULTIDRUG RESISTANCE PROTEIN MDTA"/>
    <property type="match status" value="1"/>
</dbReference>
<dbReference type="Gene3D" id="1.10.287.470">
    <property type="entry name" value="Helix hairpin bin"/>
    <property type="match status" value="1"/>
</dbReference>
<feature type="domain" description="CusB-like beta-barrel" evidence="6">
    <location>
        <begin position="252"/>
        <end position="322"/>
    </location>
</feature>